<evidence type="ECO:0000313" key="3">
    <source>
        <dbReference type="WBParaSite" id="Smp_321910.1"/>
    </source>
</evidence>
<keyword evidence="1" id="KW-0472">Membrane</keyword>
<dbReference type="WBParaSite" id="Smp_321910.1">
    <property type="protein sequence ID" value="Smp_321910.1"/>
    <property type="gene ID" value="Smp_321910"/>
</dbReference>
<reference evidence="2" key="1">
    <citation type="journal article" date="2012" name="PLoS Negl. Trop. Dis.">
        <title>A systematically improved high quality genome and transcriptome of the human blood fluke Schistosoma mansoni.</title>
        <authorList>
            <person name="Protasio A.V."/>
            <person name="Tsai I.J."/>
            <person name="Babbage A."/>
            <person name="Nichol S."/>
            <person name="Hunt M."/>
            <person name="Aslett M.A."/>
            <person name="De Silva N."/>
            <person name="Velarde G.S."/>
            <person name="Anderson T.J."/>
            <person name="Clark R.C."/>
            <person name="Davidson C."/>
            <person name="Dillon G.P."/>
            <person name="Holroyd N.E."/>
            <person name="LoVerde P.T."/>
            <person name="Lloyd C."/>
            <person name="McQuillan J."/>
            <person name="Oliveira G."/>
            <person name="Otto T.D."/>
            <person name="Parker-Manuel S.J."/>
            <person name="Quail M.A."/>
            <person name="Wilson R.A."/>
            <person name="Zerlotini A."/>
            <person name="Dunne D.W."/>
            <person name="Berriman M."/>
        </authorList>
    </citation>
    <scope>NUCLEOTIDE SEQUENCE [LARGE SCALE GENOMIC DNA]</scope>
    <source>
        <strain evidence="2">Puerto Rican</strain>
    </source>
</reference>
<dbReference type="AlphaFoldDB" id="A0A5K4F785"/>
<dbReference type="InParanoid" id="A0A5K4F785"/>
<accession>A0A5K4F785</accession>
<organism evidence="2 3">
    <name type="scientific">Schistosoma mansoni</name>
    <name type="common">Blood fluke</name>
    <dbReference type="NCBI Taxonomy" id="6183"/>
    <lineage>
        <taxon>Eukaryota</taxon>
        <taxon>Metazoa</taxon>
        <taxon>Spiralia</taxon>
        <taxon>Lophotrochozoa</taxon>
        <taxon>Platyhelminthes</taxon>
        <taxon>Trematoda</taxon>
        <taxon>Digenea</taxon>
        <taxon>Strigeidida</taxon>
        <taxon>Schistosomatoidea</taxon>
        <taxon>Schistosomatidae</taxon>
        <taxon>Schistosoma</taxon>
    </lineage>
</organism>
<reference evidence="3" key="2">
    <citation type="submission" date="2019-11" db="UniProtKB">
        <authorList>
            <consortium name="WormBaseParasite"/>
        </authorList>
    </citation>
    <scope>IDENTIFICATION</scope>
    <source>
        <strain evidence="3">Puerto Rican</strain>
    </source>
</reference>
<proteinExistence type="predicted"/>
<evidence type="ECO:0000313" key="2">
    <source>
        <dbReference type="Proteomes" id="UP000008854"/>
    </source>
</evidence>
<keyword evidence="1" id="KW-0812">Transmembrane</keyword>
<name>A0A5K4F785_SCHMA</name>
<feature type="transmembrane region" description="Helical" evidence="1">
    <location>
        <begin position="20"/>
        <end position="36"/>
    </location>
</feature>
<keyword evidence="1" id="KW-1133">Transmembrane helix</keyword>
<protein>
    <submittedName>
        <fullName evidence="3">ATP synthase subunit epsilon, mitochondrial</fullName>
    </submittedName>
</protein>
<keyword evidence="2" id="KW-1185">Reference proteome</keyword>
<evidence type="ECO:0000256" key="1">
    <source>
        <dbReference type="SAM" id="Phobius"/>
    </source>
</evidence>
<dbReference type="Proteomes" id="UP000008854">
    <property type="component" value="Unassembled WGS sequence"/>
</dbReference>
<sequence length="76" mass="8989">MNVKLKLQKFWITALNKYPHFVYIVPLGSVCVYVSITKHLRLRALGPEEAYKYKKMYVVKRAEDVELTEDNAHLYN</sequence>